<reference evidence="2" key="1">
    <citation type="journal article" date="2020" name="Nat. Commun.">
        <title>Large-scale genome sequencing of mycorrhizal fungi provides insights into the early evolution of symbiotic traits.</title>
        <authorList>
            <person name="Miyauchi S."/>
            <person name="Kiss E."/>
            <person name="Kuo A."/>
            <person name="Drula E."/>
            <person name="Kohler A."/>
            <person name="Sanchez-Garcia M."/>
            <person name="Morin E."/>
            <person name="Andreopoulos B."/>
            <person name="Barry K.W."/>
            <person name="Bonito G."/>
            <person name="Buee M."/>
            <person name="Carver A."/>
            <person name="Chen C."/>
            <person name="Cichocki N."/>
            <person name="Clum A."/>
            <person name="Culley D."/>
            <person name="Crous P.W."/>
            <person name="Fauchery L."/>
            <person name="Girlanda M."/>
            <person name="Hayes R.D."/>
            <person name="Keri Z."/>
            <person name="LaButti K."/>
            <person name="Lipzen A."/>
            <person name="Lombard V."/>
            <person name="Magnuson J."/>
            <person name="Maillard F."/>
            <person name="Murat C."/>
            <person name="Nolan M."/>
            <person name="Ohm R.A."/>
            <person name="Pangilinan J."/>
            <person name="Pereira M.F."/>
            <person name="Perotto S."/>
            <person name="Peter M."/>
            <person name="Pfister S."/>
            <person name="Riley R."/>
            <person name="Sitrit Y."/>
            <person name="Stielow J.B."/>
            <person name="Szollosi G."/>
            <person name="Zifcakova L."/>
            <person name="Stursova M."/>
            <person name="Spatafora J.W."/>
            <person name="Tedersoo L."/>
            <person name="Vaario L.M."/>
            <person name="Yamada A."/>
            <person name="Yan M."/>
            <person name="Wang P."/>
            <person name="Xu J."/>
            <person name="Bruns T."/>
            <person name="Baldrian P."/>
            <person name="Vilgalys R."/>
            <person name="Dunand C."/>
            <person name="Henrissat B."/>
            <person name="Grigoriev I.V."/>
            <person name="Hibbett D."/>
            <person name="Nagy L.G."/>
            <person name="Martin F.M."/>
        </authorList>
    </citation>
    <scope>NUCLEOTIDE SEQUENCE</scope>
    <source>
        <strain evidence="2">UH-Tt-Lm1</strain>
    </source>
</reference>
<name>A0A9P6L8R4_9AGAM</name>
<protein>
    <submittedName>
        <fullName evidence="2">Uncharacterized protein</fullName>
    </submittedName>
</protein>
<comment type="caution">
    <text evidence="2">The sequence shown here is derived from an EMBL/GenBank/DDBJ whole genome shotgun (WGS) entry which is preliminary data.</text>
</comment>
<evidence type="ECO:0000256" key="1">
    <source>
        <dbReference type="SAM" id="MobiDB-lite"/>
    </source>
</evidence>
<evidence type="ECO:0000313" key="3">
    <source>
        <dbReference type="Proteomes" id="UP000736335"/>
    </source>
</evidence>
<dbReference type="EMBL" id="WIUZ02000005">
    <property type="protein sequence ID" value="KAF9787440.1"/>
    <property type="molecule type" value="Genomic_DNA"/>
</dbReference>
<dbReference type="Proteomes" id="UP000736335">
    <property type="component" value="Unassembled WGS sequence"/>
</dbReference>
<keyword evidence="3" id="KW-1185">Reference proteome</keyword>
<dbReference type="AlphaFoldDB" id="A0A9P6L8R4"/>
<accession>A0A9P6L8R4</accession>
<gene>
    <name evidence="2" type="ORF">BJ322DRAFT_1055191</name>
</gene>
<proteinExistence type="predicted"/>
<sequence>MHARSVTIHYTSPITQTVSIMALPLSRLVVTTVPFCRSGLETPPAGFPDPRFLEQSIALCATYQCTNFIPSPARVLIARRKRETVPQILRGVLSCPVSPTTRPQSPQGPPLPTSLPRFKPNLMMRKYFGPPLRSPALPQRMKTRPGYSWRFGPSQRSVDGTLEVMEEASTIPSRPDHPWTSNRISLFTTRIRYCDPPSATRSGLWR</sequence>
<evidence type="ECO:0000313" key="2">
    <source>
        <dbReference type="EMBL" id="KAF9787440.1"/>
    </source>
</evidence>
<organism evidence="2 3">
    <name type="scientific">Thelephora terrestris</name>
    <dbReference type="NCBI Taxonomy" id="56493"/>
    <lineage>
        <taxon>Eukaryota</taxon>
        <taxon>Fungi</taxon>
        <taxon>Dikarya</taxon>
        <taxon>Basidiomycota</taxon>
        <taxon>Agaricomycotina</taxon>
        <taxon>Agaricomycetes</taxon>
        <taxon>Thelephorales</taxon>
        <taxon>Thelephoraceae</taxon>
        <taxon>Thelephora</taxon>
    </lineage>
</organism>
<feature type="region of interest" description="Disordered" evidence="1">
    <location>
        <begin position="96"/>
        <end position="116"/>
    </location>
</feature>
<reference evidence="2" key="2">
    <citation type="submission" date="2020-11" db="EMBL/GenBank/DDBJ databases">
        <authorList>
            <consortium name="DOE Joint Genome Institute"/>
            <person name="Kuo A."/>
            <person name="Miyauchi S."/>
            <person name="Kiss E."/>
            <person name="Drula E."/>
            <person name="Kohler A."/>
            <person name="Sanchez-Garcia M."/>
            <person name="Andreopoulos B."/>
            <person name="Barry K.W."/>
            <person name="Bonito G."/>
            <person name="Buee M."/>
            <person name="Carver A."/>
            <person name="Chen C."/>
            <person name="Cichocki N."/>
            <person name="Clum A."/>
            <person name="Culley D."/>
            <person name="Crous P.W."/>
            <person name="Fauchery L."/>
            <person name="Girlanda M."/>
            <person name="Hayes R."/>
            <person name="Keri Z."/>
            <person name="Labutti K."/>
            <person name="Lipzen A."/>
            <person name="Lombard V."/>
            <person name="Magnuson J."/>
            <person name="Maillard F."/>
            <person name="Morin E."/>
            <person name="Murat C."/>
            <person name="Nolan M."/>
            <person name="Ohm R."/>
            <person name="Pangilinan J."/>
            <person name="Pereira M."/>
            <person name="Perotto S."/>
            <person name="Peter M."/>
            <person name="Riley R."/>
            <person name="Sitrit Y."/>
            <person name="Stielow B."/>
            <person name="Szollosi G."/>
            <person name="Zifcakova L."/>
            <person name="Stursova M."/>
            <person name="Spatafora J.W."/>
            <person name="Tedersoo L."/>
            <person name="Vaario L.-M."/>
            <person name="Yamada A."/>
            <person name="Yan M."/>
            <person name="Wang P."/>
            <person name="Xu J."/>
            <person name="Bruns T."/>
            <person name="Baldrian P."/>
            <person name="Vilgalys R."/>
            <person name="Henrissat B."/>
            <person name="Grigoriev I.V."/>
            <person name="Hibbett D."/>
            <person name="Nagy L.G."/>
            <person name="Martin F.M."/>
        </authorList>
    </citation>
    <scope>NUCLEOTIDE SEQUENCE</scope>
    <source>
        <strain evidence="2">UH-Tt-Lm1</strain>
    </source>
</reference>